<dbReference type="EMBL" id="GL379807">
    <property type="protein sequence ID" value="EGT41460.1"/>
    <property type="molecule type" value="Genomic_DNA"/>
</dbReference>
<accession>G0MQN6</accession>
<evidence type="ECO:0000313" key="2">
    <source>
        <dbReference type="Proteomes" id="UP000008068"/>
    </source>
</evidence>
<proteinExistence type="predicted"/>
<dbReference type="Proteomes" id="UP000008068">
    <property type="component" value="Unassembled WGS sequence"/>
</dbReference>
<dbReference type="InParanoid" id="G0MQN6"/>
<evidence type="ECO:0000313" key="1">
    <source>
        <dbReference type="EMBL" id="EGT41460.1"/>
    </source>
</evidence>
<gene>
    <name evidence="1" type="ORF">CAEBREN_03869</name>
</gene>
<keyword evidence="2" id="KW-1185">Reference proteome</keyword>
<sequence length="192" mass="21875">MLKSNRHANLLMLICTMNDWRNFEPKKAMVCCKFQKFENSFNENDLQSGTNYLTQQIKLGSPKLTKNEKIDRLEIWSVPDELPIMPVNCVVNVRNSPQSSHTSNKLIEYYIHVLACQFNITWTPSDIRKLKNPQQNVQSSSEDVNSINRAASLHWIDHCIPLDAMNDVNKVLGGKIVLSSGQSLTRKLLGCT</sequence>
<reference evidence="2" key="1">
    <citation type="submission" date="2011-07" db="EMBL/GenBank/DDBJ databases">
        <authorList>
            <consortium name="Caenorhabditis brenneri Sequencing and Analysis Consortium"/>
            <person name="Wilson R.K."/>
        </authorList>
    </citation>
    <scope>NUCLEOTIDE SEQUENCE [LARGE SCALE GENOMIC DNA]</scope>
    <source>
        <strain evidence="2">PB2801</strain>
    </source>
</reference>
<name>G0MQN6_CAEBE</name>
<dbReference type="HOGENOM" id="CLU_1416313_0_0_1"/>
<dbReference type="AlphaFoldDB" id="G0MQN6"/>
<organism evidence="2">
    <name type="scientific">Caenorhabditis brenneri</name>
    <name type="common">Nematode worm</name>
    <dbReference type="NCBI Taxonomy" id="135651"/>
    <lineage>
        <taxon>Eukaryota</taxon>
        <taxon>Metazoa</taxon>
        <taxon>Ecdysozoa</taxon>
        <taxon>Nematoda</taxon>
        <taxon>Chromadorea</taxon>
        <taxon>Rhabditida</taxon>
        <taxon>Rhabditina</taxon>
        <taxon>Rhabditomorpha</taxon>
        <taxon>Rhabditoidea</taxon>
        <taxon>Rhabditidae</taxon>
        <taxon>Peloderinae</taxon>
        <taxon>Caenorhabditis</taxon>
    </lineage>
</organism>
<protein>
    <submittedName>
        <fullName evidence="1">Uncharacterized protein</fullName>
    </submittedName>
</protein>